<keyword evidence="1" id="KW-0732">Signal</keyword>
<feature type="domain" description="DUF2059" evidence="2">
    <location>
        <begin position="85"/>
        <end position="138"/>
    </location>
</feature>
<dbReference type="Proteomes" id="UP000238707">
    <property type="component" value="Unassembled WGS sequence"/>
</dbReference>
<name>A0A2S7VEX7_9VIBR</name>
<keyword evidence="4" id="KW-1185">Reference proteome</keyword>
<dbReference type="AlphaFoldDB" id="A0A2S7VEX7"/>
<accession>A0A2S7VEX7</accession>
<proteinExistence type="predicted"/>
<feature type="signal peptide" evidence="1">
    <location>
        <begin position="1"/>
        <end position="19"/>
    </location>
</feature>
<dbReference type="EMBL" id="MSCI01000002">
    <property type="protein sequence ID" value="PQJ60302.1"/>
    <property type="molecule type" value="Genomic_DNA"/>
</dbReference>
<comment type="caution">
    <text evidence="3">The sequence shown here is derived from an EMBL/GenBank/DDBJ whole genome shotgun (WGS) entry which is preliminary data.</text>
</comment>
<dbReference type="Pfam" id="PF09832">
    <property type="entry name" value="DUF2059"/>
    <property type="match status" value="1"/>
</dbReference>
<gene>
    <name evidence="3" type="ORF">BTO10_13100</name>
</gene>
<protein>
    <recommendedName>
        <fullName evidence="2">DUF2059 domain-containing protein</fullName>
    </recommendedName>
</protein>
<dbReference type="InterPro" id="IPR018637">
    <property type="entry name" value="DUF2059"/>
</dbReference>
<feature type="chain" id="PRO_5015759906" description="DUF2059 domain-containing protein" evidence="1">
    <location>
        <begin position="20"/>
        <end position="158"/>
    </location>
</feature>
<evidence type="ECO:0000313" key="4">
    <source>
        <dbReference type="Proteomes" id="UP000238707"/>
    </source>
</evidence>
<organism evidence="3 4">
    <name type="scientific">Vibrio chagasii</name>
    <dbReference type="NCBI Taxonomy" id="170679"/>
    <lineage>
        <taxon>Bacteria</taxon>
        <taxon>Pseudomonadati</taxon>
        <taxon>Pseudomonadota</taxon>
        <taxon>Gammaproteobacteria</taxon>
        <taxon>Vibrionales</taxon>
        <taxon>Vibrionaceae</taxon>
        <taxon>Vibrio</taxon>
    </lineage>
</organism>
<evidence type="ECO:0000313" key="3">
    <source>
        <dbReference type="EMBL" id="PQJ60302.1"/>
    </source>
</evidence>
<reference evidence="3 4" key="1">
    <citation type="submission" date="2016-12" db="EMBL/GenBank/DDBJ databases">
        <title>Diversity of luminous bacteria.</title>
        <authorList>
            <person name="Yoshizawa S."/>
            <person name="Kogure K."/>
        </authorList>
    </citation>
    <scope>NUCLEOTIDE SEQUENCE [LARGE SCALE GENOMIC DNA]</scope>
    <source>
        <strain evidence="3 4">LC2-408</strain>
    </source>
</reference>
<evidence type="ECO:0000256" key="1">
    <source>
        <dbReference type="SAM" id="SignalP"/>
    </source>
</evidence>
<dbReference type="RefSeq" id="WP_105024799.1">
    <property type="nucleotide sequence ID" value="NZ_MSCI01000002.1"/>
</dbReference>
<sequence>MFKVVSLFLSISIFSVAQANETLEFETAQELLTVMEVDKQMLGGFEAMLPIVNQLADKLKLNAQETEELKGIYRDWFDNDIDRVKMRTEIANLYSKQFTMSEMKQIIEFYGTSVGKKFIQQSPELTKLGAQIGMAEAQNKQHLLVEKLTPFMEEHSSE</sequence>
<evidence type="ECO:0000259" key="2">
    <source>
        <dbReference type="Pfam" id="PF09832"/>
    </source>
</evidence>